<protein>
    <recommendedName>
        <fullName evidence="2">CRISPR system single-strand-specific deoxyribonuclease Cas10/Csm1 (subtype III-A)</fullName>
    </recommendedName>
    <alternativeName>
        <fullName evidence="11">Cyclic oligoadenylate synthase</fullName>
    </alternativeName>
</protein>
<keyword evidence="9" id="KW-0067">ATP-binding</keyword>
<evidence type="ECO:0000256" key="7">
    <source>
        <dbReference type="ARBA" id="ARBA00022801"/>
    </source>
</evidence>
<keyword evidence="10" id="KW-0051">Antiviral defense</keyword>
<evidence type="ECO:0000313" key="14">
    <source>
        <dbReference type="Proteomes" id="UP000014216"/>
    </source>
</evidence>
<dbReference type="InterPro" id="IPR054767">
    <property type="entry name" value="Cas10-Cmr2_palm2"/>
</dbReference>
<evidence type="ECO:0000256" key="9">
    <source>
        <dbReference type="ARBA" id="ARBA00022840"/>
    </source>
</evidence>
<evidence type="ECO:0000256" key="2">
    <source>
        <dbReference type="ARBA" id="ARBA00014333"/>
    </source>
</evidence>
<dbReference type="InterPro" id="IPR052117">
    <property type="entry name" value="Cas10/Csm1_subtype-III-A"/>
</dbReference>
<keyword evidence="4" id="KW-0540">Nuclease</keyword>
<evidence type="ECO:0000256" key="4">
    <source>
        <dbReference type="ARBA" id="ARBA00022722"/>
    </source>
</evidence>
<accession>S0FZZ7</accession>
<dbReference type="GO" id="GO:0005524">
    <property type="term" value="F:ATP binding"/>
    <property type="evidence" value="ECO:0007669"/>
    <property type="project" value="UniProtKB-KW"/>
</dbReference>
<reference evidence="13 14" key="1">
    <citation type="journal article" date="2013" name="Genome Announc.">
        <title>Draft Genome Sequence of Desulfotignum phosphitoxidans DSM 13687 Strain FiPS-3.</title>
        <authorList>
            <person name="Poehlein A."/>
            <person name="Daniel R."/>
            <person name="Simeonova D.D."/>
        </authorList>
    </citation>
    <scope>NUCLEOTIDE SEQUENCE [LARGE SCALE GENOMIC DNA]</scope>
    <source>
        <strain evidence="13 14">DSM 13687</strain>
    </source>
</reference>
<dbReference type="InterPro" id="IPR000160">
    <property type="entry name" value="GGDEF_dom"/>
</dbReference>
<dbReference type="RefSeq" id="WP_006965571.1">
    <property type="nucleotide sequence ID" value="NZ_APJX01000003.1"/>
</dbReference>
<comment type="caution">
    <text evidence="13">The sequence shown here is derived from an EMBL/GenBank/DDBJ whole genome shotgun (WGS) entry which is preliminary data.</text>
</comment>
<feature type="domain" description="GGDEF" evidence="12">
    <location>
        <begin position="598"/>
        <end position="738"/>
    </location>
</feature>
<gene>
    <name evidence="13" type="primary">cas10</name>
    <name evidence="13" type="ORF">Dpo_3c03640</name>
</gene>
<name>S0FZZ7_9BACT</name>
<evidence type="ECO:0000256" key="1">
    <source>
        <dbReference type="ARBA" id="ARBA00005700"/>
    </source>
</evidence>
<keyword evidence="6" id="KW-0255">Endonuclease</keyword>
<keyword evidence="5" id="KW-0547">Nucleotide-binding</keyword>
<evidence type="ECO:0000256" key="6">
    <source>
        <dbReference type="ARBA" id="ARBA00022759"/>
    </source>
</evidence>
<dbReference type="PATRIC" id="fig|1286635.3.peg.1932"/>
<keyword evidence="3" id="KW-0808">Transferase</keyword>
<dbReference type="GO" id="GO:0016740">
    <property type="term" value="F:transferase activity"/>
    <property type="evidence" value="ECO:0007669"/>
    <property type="project" value="UniProtKB-KW"/>
</dbReference>
<dbReference type="Pfam" id="PF18211">
    <property type="entry name" value="Csm1_B"/>
    <property type="match status" value="1"/>
</dbReference>
<proteinExistence type="inferred from homology"/>
<evidence type="ECO:0000256" key="10">
    <source>
        <dbReference type="ARBA" id="ARBA00023118"/>
    </source>
</evidence>
<dbReference type="AlphaFoldDB" id="S0FZZ7"/>
<dbReference type="PANTHER" id="PTHR36528">
    <property type="entry name" value="CRISPR SYSTEM SINGLE-STRAND-SPECIFIC DEOXYRIBONUCLEASE CAS10/CSM1 (SUBTYPE III-A)"/>
    <property type="match status" value="1"/>
</dbReference>
<dbReference type="GO" id="GO:0004527">
    <property type="term" value="F:exonuclease activity"/>
    <property type="evidence" value="ECO:0007669"/>
    <property type="project" value="UniProtKB-KW"/>
</dbReference>
<dbReference type="InterPro" id="IPR041062">
    <property type="entry name" value="Csm1_B"/>
</dbReference>
<dbReference type="PANTHER" id="PTHR36528:SF1">
    <property type="entry name" value="CRISPR SYSTEM SINGLE-STRAND-SPECIFIC DEOXYRIBONUCLEASE CAS10_CSM1 (SUBTYPE III-A)"/>
    <property type="match status" value="1"/>
</dbReference>
<keyword evidence="7" id="KW-0378">Hydrolase</keyword>
<evidence type="ECO:0000256" key="3">
    <source>
        <dbReference type="ARBA" id="ARBA00022679"/>
    </source>
</evidence>
<dbReference type="Gene3D" id="3.30.70.270">
    <property type="match status" value="1"/>
</dbReference>
<keyword evidence="8" id="KW-0269">Exonuclease</keyword>
<dbReference type="GO" id="GO:0051607">
    <property type="term" value="P:defense response to virus"/>
    <property type="evidence" value="ECO:0007669"/>
    <property type="project" value="UniProtKB-KW"/>
</dbReference>
<dbReference type="NCBIfam" id="TIGR02578">
    <property type="entry name" value="cas_TM1811_Csm1"/>
    <property type="match status" value="1"/>
</dbReference>
<evidence type="ECO:0000259" key="12">
    <source>
        <dbReference type="PROSITE" id="PS50887"/>
    </source>
</evidence>
<dbReference type="Proteomes" id="UP000014216">
    <property type="component" value="Unassembled WGS sequence"/>
</dbReference>
<evidence type="ECO:0000256" key="11">
    <source>
        <dbReference type="ARBA" id="ARBA00032922"/>
    </source>
</evidence>
<dbReference type="PROSITE" id="PS50887">
    <property type="entry name" value="GGDEF"/>
    <property type="match status" value="1"/>
</dbReference>
<dbReference type="InterPro" id="IPR013408">
    <property type="entry name" value="Cas10/Csm1"/>
</dbReference>
<evidence type="ECO:0000256" key="5">
    <source>
        <dbReference type="ARBA" id="ARBA00022741"/>
    </source>
</evidence>
<dbReference type="EMBL" id="APJX01000003">
    <property type="protein sequence ID" value="EMS80220.1"/>
    <property type="molecule type" value="Genomic_DNA"/>
</dbReference>
<dbReference type="Pfam" id="PF22335">
    <property type="entry name" value="Cas10-Cmr2_palm2"/>
    <property type="match status" value="1"/>
</dbReference>
<evidence type="ECO:0000256" key="8">
    <source>
        <dbReference type="ARBA" id="ARBA00022839"/>
    </source>
</evidence>
<dbReference type="GO" id="GO:0004519">
    <property type="term" value="F:endonuclease activity"/>
    <property type="evidence" value="ECO:0007669"/>
    <property type="project" value="UniProtKB-KW"/>
</dbReference>
<dbReference type="InterPro" id="IPR043128">
    <property type="entry name" value="Rev_trsase/Diguanyl_cyclase"/>
</dbReference>
<sequence>MSVTHLEPTVLKIAMAGFFHDLGKFVDISCLDLPRDYLENNAGSFLPVWNGKYSHWHALHTAAFIDSMADYLPLACSDPKWGKGEAFIRLACAHHRPDSPMEQIITQADHISSGMDRETFDSDRNKSVDYRDYQKTRMIPVFSHIRIDEDRQKLVLEDIPARYPLKKMSPESIFPDAKEKVMPAGAADARREYQEMTREFLEKFKRLAHKNDDASLWFEHADSLLMKYVSAVPAARVGHVIPDVSLYDHMATTSALAAALYLYHDHFETLDNTSIKNDSLEKFLLISGDFYGIQNFIFNGYGDTRKYRSKLLRGRSFSVSLMSELTADLICQKIGLPHSSVVFNAGGRFTVLAPNIPKTQDAIQEVRSQVNQWLVARTFGETCIGLSCVPATGLDFQKGRFASLWDQMTGAMDDVKFSRLNLEQHGGTATTQDYLDRFHNDLSPGICPLCGKRPADIDVQLDDIHVCAMCRDHVFLGENLVKKIYAVICDSNSRPAGKRLKDPFFDGYQIFFPDHEAQDDSNAAFDVILKKEQVIKYWKIRATSGDESTEVTEKYINGYVPVYTQADVGDDDEDIQPGMPRTLNDIAASAAANGRGTQALGILKADVDHLGLIMACGLADNLYTISRIATLSRQFNHYFAVFLPELLENDDRFQNVYTVFAGGDDLFMIGPWNRIIDLVHVLNQTFQQYVCQNKEIHFSAGISVHKTHTPVDVLAATAEAALDESKKQGRDRITLFDQTVTWPQFLELKQVEDEMIQWLDQEWITNVFFYKLNRFIDMAEKEKDLLEKHRTLHMQDMACTRWRSLLGYSVERNAGLKLSREERMDKVLYIRNKIIQWLGLYRGSLKIPLWTIQYNRR</sequence>
<evidence type="ECO:0000313" key="13">
    <source>
        <dbReference type="EMBL" id="EMS80220.1"/>
    </source>
</evidence>
<comment type="similarity">
    <text evidence="1">Belongs to the CRISPR-associated Cas10/Csm1 family.</text>
</comment>
<organism evidence="13 14">
    <name type="scientific">Desulfotignum phosphitoxidans DSM 13687</name>
    <dbReference type="NCBI Taxonomy" id="1286635"/>
    <lineage>
        <taxon>Bacteria</taxon>
        <taxon>Pseudomonadati</taxon>
        <taxon>Thermodesulfobacteriota</taxon>
        <taxon>Desulfobacteria</taxon>
        <taxon>Desulfobacterales</taxon>
        <taxon>Desulfobacteraceae</taxon>
        <taxon>Desulfotignum</taxon>
    </lineage>
</organism>
<keyword evidence="14" id="KW-1185">Reference proteome</keyword>